<protein>
    <recommendedName>
        <fullName evidence="3">acid phosphatase</fullName>
        <ecNumber evidence="3">3.1.3.2</ecNumber>
    </recommendedName>
</protein>
<comment type="similarity">
    <text evidence="2">Belongs to the histidine acid phosphatase family.</text>
</comment>
<dbReference type="PANTHER" id="PTHR20963:SF18">
    <property type="entry name" value="ACID PHOSPHATASE PHO11-RELATED"/>
    <property type="match status" value="1"/>
</dbReference>
<accession>A0A0H5C815</accession>
<dbReference type="InterPro" id="IPR029033">
    <property type="entry name" value="His_PPase_superfam"/>
</dbReference>
<proteinExistence type="inferred from homology"/>
<dbReference type="InterPro" id="IPR033379">
    <property type="entry name" value="Acid_Pase_AS"/>
</dbReference>
<dbReference type="GO" id="GO:0009277">
    <property type="term" value="C:fungal-type cell wall"/>
    <property type="evidence" value="ECO:0007669"/>
    <property type="project" value="TreeGrafter"/>
</dbReference>
<organism evidence="8 9">
    <name type="scientific">Cyberlindnera jadinii (strain ATCC 18201 / CBS 1600 / BCRC 20928 / JCM 3617 / NBRC 0987 / NRRL Y-1542)</name>
    <name type="common">Torula yeast</name>
    <name type="synonym">Candida utilis</name>
    <dbReference type="NCBI Taxonomy" id="983966"/>
    <lineage>
        <taxon>Eukaryota</taxon>
        <taxon>Fungi</taxon>
        <taxon>Dikarya</taxon>
        <taxon>Ascomycota</taxon>
        <taxon>Saccharomycotina</taxon>
        <taxon>Saccharomycetes</taxon>
        <taxon>Phaffomycetales</taxon>
        <taxon>Phaffomycetaceae</taxon>
        <taxon>Cyberlindnera</taxon>
    </lineage>
</organism>
<dbReference type="EMBL" id="CDQK01000006">
    <property type="protein sequence ID" value="CEP24346.1"/>
    <property type="molecule type" value="Genomic_DNA"/>
</dbReference>
<evidence type="ECO:0000256" key="7">
    <source>
        <dbReference type="PIRSR" id="PIRSR000894-2"/>
    </source>
</evidence>
<evidence type="ECO:0000256" key="3">
    <source>
        <dbReference type="ARBA" id="ARBA00012646"/>
    </source>
</evidence>
<evidence type="ECO:0000256" key="2">
    <source>
        <dbReference type="ARBA" id="ARBA00005375"/>
    </source>
</evidence>
<gene>
    <name evidence="8" type="primary">PHO5</name>
    <name evidence="8" type="ORF">BN1211_5147</name>
</gene>
<dbReference type="PROSITE" id="PS00778">
    <property type="entry name" value="HIS_ACID_PHOSPHAT_2"/>
    <property type="match status" value="1"/>
</dbReference>
<feature type="active site" description="Nucleophile" evidence="6">
    <location>
        <position position="71"/>
    </location>
</feature>
<evidence type="ECO:0000313" key="9">
    <source>
        <dbReference type="Proteomes" id="UP000038830"/>
    </source>
</evidence>
<evidence type="ECO:0000256" key="4">
    <source>
        <dbReference type="ARBA" id="ARBA00022801"/>
    </source>
</evidence>
<dbReference type="Gene3D" id="3.40.50.1240">
    <property type="entry name" value="Phosphoglycerate mutase-like"/>
    <property type="match status" value="1"/>
</dbReference>
<evidence type="ECO:0000256" key="6">
    <source>
        <dbReference type="PIRSR" id="PIRSR000894-1"/>
    </source>
</evidence>
<name>A0A0H5C815_CYBJN</name>
<dbReference type="InterPro" id="IPR016274">
    <property type="entry name" value="Histidine_acid_Pase_euk"/>
</dbReference>
<dbReference type="SUPFAM" id="SSF53254">
    <property type="entry name" value="Phosphoglycerate mutase-like"/>
    <property type="match status" value="1"/>
</dbReference>
<evidence type="ECO:0000256" key="1">
    <source>
        <dbReference type="ARBA" id="ARBA00000032"/>
    </source>
</evidence>
<sequence>MKLETAIATIALSTTVSAVLNKPYSQESVEQFNLLRYTGTTGPYVQSRGYGIPREAPFQCKVKQAHLFMRHGERYPTEGTGKGNKQIFEKLKNATVESYDGPLSFVKDWEFYVPDSSLLETESFKGAYAGLADCYNLGVEFRERYEDLWDGKTIQPLFTSSQERVVNSARSFGEGFFASNYSDLCSLQIIPENETQGANTLTSHDACVNYNSSYSDAIVGEFSDNYLKTAAARLNKLSPGFNITGDDVYNLMGYCGFELNVRGQSEVCGIFTLDEWISFDYSKTLGFYYQNGPGYNISVPLGYVYANNTYTLMKDQTSYPFNLSFSFSHDSDVATFVSALGIMDPEADLSVDEVEFGAIYKANEIAPMGGHLVHEVLECEDVLTNATDSYVRILLNDNVVPLPGCQDGPGYSCQLDNYKDVIDSRLGNTSYVEACGVPSDVPQYSTFYWDWEATFKNNFSTEE</sequence>
<dbReference type="Proteomes" id="UP000038830">
    <property type="component" value="Unassembled WGS sequence"/>
</dbReference>
<comment type="catalytic activity">
    <reaction evidence="1">
        <text>a phosphate monoester + H2O = an alcohol + phosphate</text>
        <dbReference type="Rhea" id="RHEA:15017"/>
        <dbReference type="ChEBI" id="CHEBI:15377"/>
        <dbReference type="ChEBI" id="CHEBI:30879"/>
        <dbReference type="ChEBI" id="CHEBI:43474"/>
        <dbReference type="ChEBI" id="CHEBI:67140"/>
        <dbReference type="EC" id="3.1.3.2"/>
    </reaction>
</comment>
<feature type="disulfide bond" evidence="7">
    <location>
        <begin position="405"/>
        <end position="413"/>
    </location>
</feature>
<dbReference type="CDD" id="cd07061">
    <property type="entry name" value="HP_HAP_like"/>
    <property type="match status" value="1"/>
</dbReference>
<dbReference type="PIRSF" id="PIRSF000894">
    <property type="entry name" value="Acid_phosphatase"/>
    <property type="match status" value="1"/>
</dbReference>
<feature type="active site" description="Proton donor" evidence="6">
    <location>
        <position position="330"/>
    </location>
</feature>
<dbReference type="EC" id="3.1.3.2" evidence="3"/>
<keyword evidence="7" id="KW-1015">Disulfide bond</keyword>
<dbReference type="PANTHER" id="PTHR20963">
    <property type="entry name" value="MULTIPLE INOSITOL POLYPHOSPHATE PHOSPHATASE-RELATED"/>
    <property type="match status" value="1"/>
</dbReference>
<reference evidence="9" key="1">
    <citation type="journal article" date="2015" name="J. Biotechnol.">
        <title>The structure of the Cyberlindnera jadinii genome and its relation to Candida utilis analyzed by the occurrence of single nucleotide polymorphisms.</title>
        <authorList>
            <person name="Rupp O."/>
            <person name="Brinkrolf K."/>
            <person name="Buerth C."/>
            <person name="Kunigo M."/>
            <person name="Schneider J."/>
            <person name="Jaenicke S."/>
            <person name="Goesmann A."/>
            <person name="Puehler A."/>
            <person name="Jaeger K.-E."/>
            <person name="Ernst J.F."/>
        </authorList>
    </citation>
    <scope>NUCLEOTIDE SEQUENCE [LARGE SCALE GENOMIC DNA]</scope>
    <source>
        <strain evidence="9">ATCC 18201 / CBS 1600 / BCRC 20928 / JCM 3617 / NBRC 0987 / NRRL Y-1542</strain>
    </source>
</reference>
<dbReference type="AlphaFoldDB" id="A0A0H5C815"/>
<evidence type="ECO:0000256" key="5">
    <source>
        <dbReference type="ARBA" id="ARBA00023180"/>
    </source>
</evidence>
<keyword evidence="4" id="KW-0378">Hydrolase</keyword>
<dbReference type="Pfam" id="PF00328">
    <property type="entry name" value="His_Phos_2"/>
    <property type="match status" value="1"/>
</dbReference>
<keyword evidence="5" id="KW-0325">Glycoprotein</keyword>
<dbReference type="InterPro" id="IPR000560">
    <property type="entry name" value="His_Pase_clade-2"/>
</dbReference>
<feature type="disulfide bond" evidence="7">
    <location>
        <begin position="60"/>
        <end position="379"/>
    </location>
</feature>
<evidence type="ECO:0000313" key="8">
    <source>
        <dbReference type="EMBL" id="CEP24346.1"/>
    </source>
</evidence>
<dbReference type="GO" id="GO:0003993">
    <property type="term" value="F:acid phosphatase activity"/>
    <property type="evidence" value="ECO:0007669"/>
    <property type="project" value="UniProtKB-EC"/>
</dbReference>
<feature type="disulfide bond" evidence="7">
    <location>
        <begin position="255"/>
        <end position="268"/>
    </location>
</feature>